<name>A0A646KIF5_STRJU</name>
<dbReference type="EMBL" id="VCLA01000145">
    <property type="protein sequence ID" value="MQT02044.1"/>
    <property type="molecule type" value="Genomic_DNA"/>
</dbReference>
<dbReference type="Proteomes" id="UP000419138">
    <property type="component" value="Unassembled WGS sequence"/>
</dbReference>
<feature type="domain" description="AMP-binding enzyme C-terminal" evidence="5">
    <location>
        <begin position="473"/>
        <end position="548"/>
    </location>
</feature>
<evidence type="ECO:0000256" key="3">
    <source>
        <dbReference type="SAM" id="MobiDB-lite"/>
    </source>
</evidence>
<keyword evidence="7" id="KW-1185">Reference proteome</keyword>
<feature type="domain" description="AMP-dependent synthetase/ligase" evidence="4">
    <location>
        <begin position="58"/>
        <end position="422"/>
    </location>
</feature>
<reference evidence="6 7" key="1">
    <citation type="submission" date="2019-05" db="EMBL/GenBank/DDBJ databases">
        <title>Comparative genomics and metabolomics analyses of clavulanic acid producing Streptomyces species provides insight into specialized metabolism and evolution of beta-lactam biosynthetic gene clusters.</title>
        <authorList>
            <person name="Moore M.A."/>
            <person name="Cruz-Morales P."/>
            <person name="Barona Gomez F."/>
            <person name="Kapil T."/>
        </authorList>
    </citation>
    <scope>NUCLEOTIDE SEQUENCE [LARGE SCALE GENOMIC DNA]</scope>
    <source>
        <strain evidence="6 7">NRRL 5741</strain>
    </source>
</reference>
<dbReference type="SUPFAM" id="SSF56801">
    <property type="entry name" value="Acetyl-CoA synthetase-like"/>
    <property type="match status" value="1"/>
</dbReference>
<feature type="compositionally biased region" description="Low complexity" evidence="3">
    <location>
        <begin position="29"/>
        <end position="41"/>
    </location>
</feature>
<dbReference type="Gene3D" id="3.40.50.12780">
    <property type="entry name" value="N-terminal domain of ligase-like"/>
    <property type="match status" value="1"/>
</dbReference>
<evidence type="ECO:0000256" key="1">
    <source>
        <dbReference type="ARBA" id="ARBA00006432"/>
    </source>
</evidence>
<dbReference type="PANTHER" id="PTHR43201:SF5">
    <property type="entry name" value="MEDIUM-CHAIN ACYL-COA LIGASE ACSF2, MITOCHONDRIAL"/>
    <property type="match status" value="1"/>
</dbReference>
<dbReference type="Pfam" id="PF00501">
    <property type="entry name" value="AMP-binding"/>
    <property type="match status" value="1"/>
</dbReference>
<dbReference type="OrthoDB" id="9803968at2"/>
<proteinExistence type="inferred from homology"/>
<dbReference type="CDD" id="cd17631">
    <property type="entry name" value="FACL_FadD13-like"/>
    <property type="match status" value="1"/>
</dbReference>
<evidence type="ECO:0000259" key="4">
    <source>
        <dbReference type="Pfam" id="PF00501"/>
    </source>
</evidence>
<sequence>MPTAASAYAGSRTPPAAITSDLTLDEEPTVTTPPSATTPHPRNSGLRIDLNPAAAVARNAVHHGDTVVIRYAGGDLTYARLDDKAARLATVLVHSGVGDGDRVAYLGLNSSSFLVTMLAAFRLGAVFVPVNFRLAEPELEAVLAGSGAAVLVCEEGHRASVDKVRSRTALTRFLLVDDDPEAPTAGAAGWEPWSALITAAVPEPKVFAKYADDAAVLMFTSGTTGRPKGVVLTHGNIWWNSVNVELSLDTRRGDVTYVAAPLFHVGALNSFTLRTLVRGGTVVVRRRFDPQECLDDLLTHRVNSMFGIAQMFAALSRVPGVFEHDLSELRSIVVAGAPVPPSLIELYARHGVLLQQAWGLTETAPFATHLPAERTLDKIGSAGIPMPFTEVRVVDTAANEPVMSGEPGEIVVRGPNVTAGYWNNPEANQAAFDDEGWFHSGDIGYLDEEGYLYIVDRLKDMIISGGENVYPAEVERVLASMPGVVDIAVVGVPDEQWGETVVAVVSVDGSPSVTLEEVRAYGAAQLARYKLPQRLKVVPVVPRNASGKLDKAVTRRLAAEGV</sequence>
<dbReference type="PROSITE" id="PS00455">
    <property type="entry name" value="AMP_BINDING"/>
    <property type="match status" value="1"/>
</dbReference>
<dbReference type="InterPro" id="IPR045851">
    <property type="entry name" value="AMP-bd_C_sf"/>
</dbReference>
<evidence type="ECO:0000313" key="7">
    <source>
        <dbReference type="Proteomes" id="UP000419138"/>
    </source>
</evidence>
<dbReference type="InterPro" id="IPR020845">
    <property type="entry name" value="AMP-binding_CS"/>
</dbReference>
<gene>
    <name evidence="6" type="ORF">FF041_18085</name>
</gene>
<dbReference type="GO" id="GO:0006631">
    <property type="term" value="P:fatty acid metabolic process"/>
    <property type="evidence" value="ECO:0007669"/>
    <property type="project" value="TreeGrafter"/>
</dbReference>
<dbReference type="InterPro" id="IPR025110">
    <property type="entry name" value="AMP-bd_C"/>
</dbReference>
<evidence type="ECO:0000256" key="2">
    <source>
        <dbReference type="ARBA" id="ARBA00022598"/>
    </source>
</evidence>
<protein>
    <submittedName>
        <fullName evidence="6">Long-chain fatty acid--CoA ligase</fullName>
    </submittedName>
</protein>
<dbReference type="FunFam" id="3.30.300.30:FF:000008">
    <property type="entry name" value="2,3-dihydroxybenzoate-AMP ligase"/>
    <property type="match status" value="1"/>
</dbReference>
<accession>A0A646KIF5</accession>
<dbReference type="Pfam" id="PF13193">
    <property type="entry name" value="AMP-binding_C"/>
    <property type="match status" value="1"/>
</dbReference>
<organism evidence="6 7">
    <name type="scientific">Streptomyces jumonjinensis</name>
    <dbReference type="NCBI Taxonomy" id="1945"/>
    <lineage>
        <taxon>Bacteria</taxon>
        <taxon>Bacillati</taxon>
        <taxon>Actinomycetota</taxon>
        <taxon>Actinomycetes</taxon>
        <taxon>Kitasatosporales</taxon>
        <taxon>Streptomycetaceae</taxon>
        <taxon>Streptomyces</taxon>
    </lineage>
</organism>
<dbReference type="PANTHER" id="PTHR43201">
    <property type="entry name" value="ACYL-COA SYNTHETASE"/>
    <property type="match status" value="1"/>
</dbReference>
<dbReference type="GO" id="GO:0031956">
    <property type="term" value="F:medium-chain fatty acid-CoA ligase activity"/>
    <property type="evidence" value="ECO:0007669"/>
    <property type="project" value="TreeGrafter"/>
</dbReference>
<dbReference type="InterPro" id="IPR042099">
    <property type="entry name" value="ANL_N_sf"/>
</dbReference>
<dbReference type="Gene3D" id="3.30.300.30">
    <property type="match status" value="1"/>
</dbReference>
<dbReference type="InterPro" id="IPR000873">
    <property type="entry name" value="AMP-dep_synth/lig_dom"/>
</dbReference>
<keyword evidence="2 6" id="KW-0436">Ligase</keyword>
<evidence type="ECO:0000313" key="6">
    <source>
        <dbReference type="EMBL" id="MQT02044.1"/>
    </source>
</evidence>
<comment type="caution">
    <text evidence="6">The sequence shown here is derived from an EMBL/GenBank/DDBJ whole genome shotgun (WGS) entry which is preliminary data.</text>
</comment>
<dbReference type="AlphaFoldDB" id="A0A646KIF5"/>
<comment type="similarity">
    <text evidence="1">Belongs to the ATP-dependent AMP-binding enzyme family.</text>
</comment>
<evidence type="ECO:0000259" key="5">
    <source>
        <dbReference type="Pfam" id="PF13193"/>
    </source>
</evidence>
<dbReference type="NCBIfam" id="NF004837">
    <property type="entry name" value="PRK06187.1"/>
    <property type="match status" value="1"/>
</dbReference>
<feature type="region of interest" description="Disordered" evidence="3">
    <location>
        <begin position="1"/>
        <end position="45"/>
    </location>
</feature>